<evidence type="ECO:0000256" key="11">
    <source>
        <dbReference type="ARBA" id="ARBA00023136"/>
    </source>
</evidence>
<dbReference type="InterPro" id="IPR002401">
    <property type="entry name" value="Cyt_P450_E_grp-I"/>
</dbReference>
<evidence type="ECO:0000256" key="14">
    <source>
        <dbReference type="SAM" id="SignalP"/>
    </source>
</evidence>
<dbReference type="CDD" id="cd11072">
    <property type="entry name" value="CYP71-like"/>
    <property type="match status" value="1"/>
</dbReference>
<dbReference type="PRINTS" id="PR00463">
    <property type="entry name" value="EP450I"/>
</dbReference>
<dbReference type="InterPro" id="IPR052306">
    <property type="entry name" value="CYP450_71D"/>
</dbReference>
<evidence type="ECO:0000256" key="13">
    <source>
        <dbReference type="RuleBase" id="RU000461"/>
    </source>
</evidence>
<dbReference type="Pfam" id="PF00067">
    <property type="entry name" value="p450"/>
    <property type="match status" value="1"/>
</dbReference>
<feature type="chain" id="PRO_5021358860" description="Cytochrome P450" evidence="14">
    <location>
        <begin position="22"/>
        <end position="507"/>
    </location>
</feature>
<dbReference type="PRINTS" id="PR00385">
    <property type="entry name" value="P450"/>
</dbReference>
<evidence type="ECO:0000256" key="7">
    <source>
        <dbReference type="ARBA" id="ARBA00022989"/>
    </source>
</evidence>
<evidence type="ECO:0000256" key="10">
    <source>
        <dbReference type="ARBA" id="ARBA00023033"/>
    </source>
</evidence>
<protein>
    <recommendedName>
        <fullName evidence="17">Cytochrome P450</fullName>
    </recommendedName>
</protein>
<comment type="similarity">
    <text evidence="3 13">Belongs to the cytochrome P450 family.</text>
</comment>
<dbReference type="GO" id="GO:0016020">
    <property type="term" value="C:membrane"/>
    <property type="evidence" value="ECO:0007669"/>
    <property type="project" value="UniProtKB-SubCell"/>
</dbReference>
<evidence type="ECO:0000256" key="4">
    <source>
        <dbReference type="ARBA" id="ARBA00022617"/>
    </source>
</evidence>
<comment type="cofactor">
    <cofactor evidence="1 12">
        <name>heme</name>
        <dbReference type="ChEBI" id="CHEBI:30413"/>
    </cofactor>
</comment>
<feature type="binding site" description="axial binding residue" evidence="12">
    <location>
        <position position="444"/>
    </location>
    <ligand>
        <name>heme</name>
        <dbReference type="ChEBI" id="CHEBI:30413"/>
    </ligand>
    <ligandPart>
        <name>Fe</name>
        <dbReference type="ChEBI" id="CHEBI:18248"/>
    </ligandPart>
</feature>
<accession>A0A4Y7IEI6</accession>
<name>A0A4Y7IEI6_PAPSO</name>
<comment type="subcellular location">
    <subcellularLocation>
        <location evidence="2">Membrane</location>
        <topology evidence="2">Single-pass membrane protein</topology>
    </subcellularLocation>
</comment>
<evidence type="ECO:0000256" key="5">
    <source>
        <dbReference type="ARBA" id="ARBA00022692"/>
    </source>
</evidence>
<dbReference type="SUPFAM" id="SSF48264">
    <property type="entry name" value="Cytochrome P450"/>
    <property type="match status" value="1"/>
</dbReference>
<dbReference type="GO" id="GO:0005506">
    <property type="term" value="F:iron ion binding"/>
    <property type="evidence" value="ECO:0007669"/>
    <property type="project" value="InterPro"/>
</dbReference>
<dbReference type="FunFam" id="1.10.630.10:FF:000008">
    <property type="entry name" value="Cytochrome P450 71D8"/>
    <property type="match status" value="1"/>
</dbReference>
<evidence type="ECO:0000256" key="8">
    <source>
        <dbReference type="ARBA" id="ARBA00023002"/>
    </source>
</evidence>
<feature type="signal peptide" evidence="14">
    <location>
        <begin position="1"/>
        <end position="21"/>
    </location>
</feature>
<evidence type="ECO:0000313" key="15">
    <source>
        <dbReference type="EMBL" id="RZC46081.1"/>
    </source>
</evidence>
<evidence type="ECO:0008006" key="17">
    <source>
        <dbReference type="Google" id="ProtNLM"/>
    </source>
</evidence>
<dbReference type="GO" id="GO:0020037">
    <property type="term" value="F:heme binding"/>
    <property type="evidence" value="ECO:0007669"/>
    <property type="project" value="InterPro"/>
</dbReference>
<dbReference type="GO" id="GO:0016705">
    <property type="term" value="F:oxidoreductase activity, acting on paired donors, with incorporation or reduction of molecular oxygen"/>
    <property type="evidence" value="ECO:0007669"/>
    <property type="project" value="InterPro"/>
</dbReference>
<keyword evidence="9 12" id="KW-0408">Iron</keyword>
<dbReference type="EMBL" id="CM010715">
    <property type="protein sequence ID" value="RZC46081.1"/>
    <property type="molecule type" value="Genomic_DNA"/>
</dbReference>
<dbReference type="PANTHER" id="PTHR47953">
    <property type="entry name" value="OS08G0105600 PROTEIN"/>
    <property type="match status" value="1"/>
</dbReference>
<dbReference type="GO" id="GO:0004497">
    <property type="term" value="F:monooxygenase activity"/>
    <property type="evidence" value="ECO:0007669"/>
    <property type="project" value="UniProtKB-KW"/>
</dbReference>
<dbReference type="OrthoDB" id="1470350at2759"/>
<evidence type="ECO:0000256" key="2">
    <source>
        <dbReference type="ARBA" id="ARBA00004167"/>
    </source>
</evidence>
<evidence type="ECO:0000256" key="9">
    <source>
        <dbReference type="ARBA" id="ARBA00023004"/>
    </source>
</evidence>
<evidence type="ECO:0000256" key="1">
    <source>
        <dbReference type="ARBA" id="ARBA00001971"/>
    </source>
</evidence>
<keyword evidence="5" id="KW-0812">Transmembrane</keyword>
<dbReference type="Proteomes" id="UP000316621">
    <property type="component" value="Chromosome 1"/>
</dbReference>
<evidence type="ECO:0000256" key="3">
    <source>
        <dbReference type="ARBA" id="ARBA00010617"/>
    </source>
</evidence>
<keyword evidence="10 13" id="KW-0503">Monooxygenase</keyword>
<dbReference type="OMA" id="HFNWGLP"/>
<evidence type="ECO:0000256" key="6">
    <source>
        <dbReference type="ARBA" id="ARBA00022723"/>
    </source>
</evidence>
<dbReference type="InterPro" id="IPR001128">
    <property type="entry name" value="Cyt_P450"/>
</dbReference>
<keyword evidence="4 12" id="KW-0349">Heme</keyword>
<dbReference type="PROSITE" id="PS00086">
    <property type="entry name" value="CYTOCHROME_P450"/>
    <property type="match status" value="1"/>
</dbReference>
<dbReference type="InterPro" id="IPR036396">
    <property type="entry name" value="Cyt_P450_sf"/>
</dbReference>
<dbReference type="GO" id="GO:0033075">
    <property type="term" value="P:isoquinoline alkaloid biosynthetic process"/>
    <property type="evidence" value="ECO:0007669"/>
    <property type="project" value="UniProtKB-ARBA"/>
</dbReference>
<evidence type="ECO:0000313" key="16">
    <source>
        <dbReference type="Proteomes" id="UP000316621"/>
    </source>
</evidence>
<keyword evidence="8 13" id="KW-0560">Oxidoreductase</keyword>
<reference evidence="15 16" key="1">
    <citation type="journal article" date="2018" name="Science">
        <title>The opium poppy genome and morphinan production.</title>
        <authorList>
            <person name="Guo L."/>
            <person name="Winzer T."/>
            <person name="Yang X."/>
            <person name="Li Y."/>
            <person name="Ning Z."/>
            <person name="He Z."/>
            <person name="Teodor R."/>
            <person name="Lu Y."/>
            <person name="Bowser T.A."/>
            <person name="Graham I.A."/>
            <person name="Ye K."/>
        </authorList>
    </citation>
    <scope>NUCLEOTIDE SEQUENCE [LARGE SCALE GENOMIC DNA]</scope>
    <source>
        <strain evidence="16">cv. HN1</strain>
        <tissue evidence="15">Leaves</tissue>
    </source>
</reference>
<dbReference type="STRING" id="3469.A0A4Y7IEI6"/>
<dbReference type="Gramene" id="RZC46081">
    <property type="protein sequence ID" value="RZC46081"/>
    <property type="gene ID" value="C5167_039049"/>
</dbReference>
<keyword evidence="11" id="KW-0472">Membrane</keyword>
<sequence length="507" mass="57650">MEFYFTLYSVFLLLLLMLVKTAIKRFKSKNPNSKFLPGPWKLPVVGNLHQLMLGHLPHHTLRDLARKYGPFMHLQLGEVSTVIVSSPKMAKQIMKTHDLNFADRGETLASKIMTYNCTDVAFSPYGDYWRQLRKIFMLELLSTKRVQSFGSIREEEVSNLINSISLMAGSQINLSEKISSLTNDVTSRAAFGKKSKDKEAFISLIKETTKMASGFAISDLFPSLKFIHVISGMKSKLESLHQKTDKILDNIIKEHIENRTAIKTNKSEAEEDLVDVLLQLKGNGGPEFAITPNNLKAVILDIFTAGTASSSTTVEWAMSEMLRNQGVMEKAQAEIRKVLYKKKRVDESELHELNYLKLVIKETLRLHPALPLILPRKCRENCKIDGYEIPMKTKVIINAWAIGRDPEYWSNAEKFDPERFSNGFIDYKGTNFEYIPFGAGRRMCPGINFGIANVELVLAQLLYHYEWKLPNGVKPEDLDMSESFGASVRRKNDLYLTPIPYKPVPTE</sequence>
<dbReference type="AlphaFoldDB" id="A0A4Y7IEI6"/>
<dbReference type="Gene3D" id="1.10.630.10">
    <property type="entry name" value="Cytochrome P450"/>
    <property type="match status" value="1"/>
</dbReference>
<proteinExistence type="inferred from homology"/>
<keyword evidence="7" id="KW-1133">Transmembrane helix</keyword>
<organism evidence="15 16">
    <name type="scientific">Papaver somniferum</name>
    <name type="common">Opium poppy</name>
    <dbReference type="NCBI Taxonomy" id="3469"/>
    <lineage>
        <taxon>Eukaryota</taxon>
        <taxon>Viridiplantae</taxon>
        <taxon>Streptophyta</taxon>
        <taxon>Embryophyta</taxon>
        <taxon>Tracheophyta</taxon>
        <taxon>Spermatophyta</taxon>
        <taxon>Magnoliopsida</taxon>
        <taxon>Ranunculales</taxon>
        <taxon>Papaveraceae</taxon>
        <taxon>Papaveroideae</taxon>
        <taxon>Papaver</taxon>
    </lineage>
</organism>
<dbReference type="PANTHER" id="PTHR47953:SF19">
    <property type="entry name" value="OS06G0641600 PROTEIN"/>
    <property type="match status" value="1"/>
</dbReference>
<evidence type="ECO:0000256" key="12">
    <source>
        <dbReference type="PIRSR" id="PIRSR602401-1"/>
    </source>
</evidence>
<gene>
    <name evidence="15" type="ORF">C5167_039049</name>
</gene>
<keyword evidence="14" id="KW-0732">Signal</keyword>
<keyword evidence="16" id="KW-1185">Reference proteome</keyword>
<keyword evidence="6 12" id="KW-0479">Metal-binding</keyword>
<dbReference type="InterPro" id="IPR017972">
    <property type="entry name" value="Cyt_P450_CS"/>
</dbReference>